<evidence type="ECO:0000259" key="9">
    <source>
        <dbReference type="Pfam" id="PF16320"/>
    </source>
</evidence>
<accession>A0A9D5D7G2</accession>
<dbReference type="CDD" id="cd00387">
    <property type="entry name" value="Ribosomal_L7_L12"/>
    <property type="match status" value="1"/>
</dbReference>
<dbReference type="GO" id="GO:0005840">
    <property type="term" value="C:ribosome"/>
    <property type="evidence" value="ECO:0007669"/>
    <property type="project" value="UniProtKB-KW"/>
</dbReference>
<dbReference type="InterPro" id="IPR000206">
    <property type="entry name" value="Ribosomal_bL12"/>
</dbReference>
<dbReference type="SUPFAM" id="SSF48300">
    <property type="entry name" value="Ribosomal protein L7/12, oligomerisation (N-terminal) domain"/>
    <property type="match status" value="1"/>
</dbReference>
<dbReference type="Gene3D" id="1.20.5.710">
    <property type="entry name" value="Single helix bin"/>
    <property type="match status" value="1"/>
</dbReference>
<dbReference type="FunFam" id="3.30.1390.10:FF:000001">
    <property type="entry name" value="50S ribosomal protein L7/L12"/>
    <property type="match status" value="1"/>
</dbReference>
<dbReference type="Gene3D" id="3.30.1390.10">
    <property type="match status" value="1"/>
</dbReference>
<feature type="domain" description="Large ribosomal subunit protein bL12 oligomerization" evidence="9">
    <location>
        <begin position="54"/>
        <end position="102"/>
    </location>
</feature>
<dbReference type="InterPro" id="IPR014719">
    <property type="entry name" value="Ribosomal_bL12_C/ClpS-like"/>
</dbReference>
<dbReference type="GO" id="GO:0006412">
    <property type="term" value="P:translation"/>
    <property type="evidence" value="ECO:0007669"/>
    <property type="project" value="InterPro"/>
</dbReference>
<evidence type="ECO:0008006" key="12">
    <source>
        <dbReference type="Google" id="ProtNLM"/>
    </source>
</evidence>
<evidence type="ECO:0000256" key="1">
    <source>
        <dbReference type="ARBA" id="ARBA00004229"/>
    </source>
</evidence>
<dbReference type="AlphaFoldDB" id="A0A9D5D7G2"/>
<dbReference type="PANTHER" id="PTHR45987:SF26">
    <property type="entry name" value="LARGE RIBOSOMAL SUBUNIT PROTEIN BL12CX-RELATED"/>
    <property type="match status" value="1"/>
</dbReference>
<feature type="domain" description="Large ribosomal subunit protein bL12 C-terminal" evidence="8">
    <location>
        <begin position="114"/>
        <end position="181"/>
    </location>
</feature>
<sequence>MTATLYALSFSSTYAKPSTSFSSYPLSTPTRTLRLRRRPALVPPIAASATVSPKIEELATQISGLTLEETKSLVDFLQDRLGVSPAAFAPAVVAAPGAGAAADAPAVVEEKTEFDVVIEDVPSNARIATIKVIRSLTPSLALKDAKDLIEGLPKKFKEAVTKDEAEAAKKSLEEVGAKISIV</sequence>
<dbReference type="InterPro" id="IPR013823">
    <property type="entry name" value="Ribosomal_bL12_C"/>
</dbReference>
<evidence type="ECO:0000256" key="5">
    <source>
        <dbReference type="ARBA" id="ARBA00022946"/>
    </source>
</evidence>
<dbReference type="InterPro" id="IPR036235">
    <property type="entry name" value="Ribosomal_bL12_oligo_N_sf"/>
</dbReference>
<evidence type="ECO:0000313" key="10">
    <source>
        <dbReference type="EMBL" id="KAJ0985854.1"/>
    </source>
</evidence>
<keyword evidence="11" id="KW-1185">Reference proteome</keyword>
<reference evidence="10" key="1">
    <citation type="submission" date="2021-03" db="EMBL/GenBank/DDBJ databases">
        <authorList>
            <person name="Li Z."/>
            <person name="Yang C."/>
        </authorList>
    </citation>
    <scope>NUCLEOTIDE SEQUENCE</scope>
    <source>
        <strain evidence="10">Dzin_1.0</strain>
        <tissue evidence="10">Leaf</tissue>
    </source>
</reference>
<comment type="subcellular location">
    <subcellularLocation>
        <location evidence="1">Plastid</location>
        <location evidence="1">Chloroplast</location>
    </subcellularLocation>
</comment>
<reference evidence="10" key="2">
    <citation type="journal article" date="2022" name="Hortic Res">
        <title>The genome of Dioscorea zingiberensis sheds light on the biosynthesis, origin and evolution of the medicinally important diosgenin saponins.</title>
        <authorList>
            <person name="Li Y."/>
            <person name="Tan C."/>
            <person name="Li Z."/>
            <person name="Guo J."/>
            <person name="Li S."/>
            <person name="Chen X."/>
            <person name="Wang C."/>
            <person name="Dai X."/>
            <person name="Yang H."/>
            <person name="Song W."/>
            <person name="Hou L."/>
            <person name="Xu J."/>
            <person name="Tong Z."/>
            <person name="Xu A."/>
            <person name="Yuan X."/>
            <person name="Wang W."/>
            <person name="Yang Q."/>
            <person name="Chen L."/>
            <person name="Sun Z."/>
            <person name="Wang K."/>
            <person name="Pan B."/>
            <person name="Chen J."/>
            <person name="Bao Y."/>
            <person name="Liu F."/>
            <person name="Qi X."/>
            <person name="Gang D.R."/>
            <person name="Wen J."/>
            <person name="Li J."/>
        </authorList>
    </citation>
    <scope>NUCLEOTIDE SEQUENCE</scope>
    <source>
        <strain evidence="10">Dzin_1.0</strain>
    </source>
</reference>
<dbReference type="Pfam" id="PF00542">
    <property type="entry name" value="Ribosomal_L12"/>
    <property type="match status" value="1"/>
</dbReference>
<dbReference type="SUPFAM" id="SSF54736">
    <property type="entry name" value="ClpS-like"/>
    <property type="match status" value="1"/>
</dbReference>
<keyword evidence="4" id="KW-0934">Plastid</keyword>
<dbReference type="GO" id="GO:0003735">
    <property type="term" value="F:structural constituent of ribosome"/>
    <property type="evidence" value="ECO:0007669"/>
    <property type="project" value="InterPro"/>
</dbReference>
<evidence type="ECO:0000259" key="8">
    <source>
        <dbReference type="Pfam" id="PF00542"/>
    </source>
</evidence>
<keyword evidence="6" id="KW-0689">Ribosomal protein</keyword>
<evidence type="ECO:0000256" key="6">
    <source>
        <dbReference type="ARBA" id="ARBA00022980"/>
    </source>
</evidence>
<keyword evidence="3" id="KW-0150">Chloroplast</keyword>
<dbReference type="NCBIfam" id="TIGR00855">
    <property type="entry name" value="L12"/>
    <property type="match status" value="1"/>
</dbReference>
<comment type="similarity">
    <text evidence="2">Belongs to the bacterial ribosomal protein bL12 family.</text>
</comment>
<dbReference type="GO" id="GO:0009507">
    <property type="term" value="C:chloroplast"/>
    <property type="evidence" value="ECO:0007669"/>
    <property type="project" value="UniProtKB-SubCell"/>
</dbReference>
<dbReference type="PANTHER" id="PTHR45987">
    <property type="entry name" value="39S RIBOSOMAL PROTEIN L12"/>
    <property type="match status" value="1"/>
</dbReference>
<name>A0A9D5D7G2_9LILI</name>
<evidence type="ECO:0000313" key="11">
    <source>
        <dbReference type="Proteomes" id="UP001085076"/>
    </source>
</evidence>
<evidence type="ECO:0000256" key="2">
    <source>
        <dbReference type="ARBA" id="ARBA00007197"/>
    </source>
</evidence>
<dbReference type="GO" id="GO:0003729">
    <property type="term" value="F:mRNA binding"/>
    <property type="evidence" value="ECO:0007669"/>
    <property type="project" value="TreeGrafter"/>
</dbReference>
<comment type="caution">
    <text evidence="10">The sequence shown here is derived from an EMBL/GenBank/DDBJ whole genome shotgun (WGS) entry which is preliminary data.</text>
</comment>
<proteinExistence type="inferred from homology"/>
<dbReference type="Pfam" id="PF16320">
    <property type="entry name" value="Ribosomal_L12_N"/>
    <property type="match status" value="1"/>
</dbReference>
<dbReference type="HAMAP" id="MF_00368">
    <property type="entry name" value="Ribosomal_bL12"/>
    <property type="match status" value="1"/>
</dbReference>
<dbReference type="EMBL" id="JAGGNH010000001">
    <property type="protein sequence ID" value="KAJ0985854.1"/>
    <property type="molecule type" value="Genomic_DNA"/>
</dbReference>
<dbReference type="GO" id="GO:1990904">
    <property type="term" value="C:ribonucleoprotein complex"/>
    <property type="evidence" value="ECO:0007669"/>
    <property type="project" value="UniProtKB-KW"/>
</dbReference>
<organism evidence="10 11">
    <name type="scientific">Dioscorea zingiberensis</name>
    <dbReference type="NCBI Taxonomy" id="325984"/>
    <lineage>
        <taxon>Eukaryota</taxon>
        <taxon>Viridiplantae</taxon>
        <taxon>Streptophyta</taxon>
        <taxon>Embryophyta</taxon>
        <taxon>Tracheophyta</taxon>
        <taxon>Spermatophyta</taxon>
        <taxon>Magnoliopsida</taxon>
        <taxon>Liliopsida</taxon>
        <taxon>Dioscoreales</taxon>
        <taxon>Dioscoreaceae</taxon>
        <taxon>Dioscorea</taxon>
    </lineage>
</organism>
<keyword evidence="7" id="KW-0687">Ribonucleoprotein</keyword>
<keyword evidence="5" id="KW-0809">Transit peptide</keyword>
<dbReference type="Proteomes" id="UP001085076">
    <property type="component" value="Miscellaneous, Linkage group lg01"/>
</dbReference>
<dbReference type="InterPro" id="IPR008932">
    <property type="entry name" value="Ribosomal_bL12_oligo"/>
</dbReference>
<evidence type="ECO:0000256" key="4">
    <source>
        <dbReference type="ARBA" id="ARBA00022640"/>
    </source>
</evidence>
<dbReference type="OrthoDB" id="250175at2759"/>
<evidence type="ECO:0000256" key="7">
    <source>
        <dbReference type="ARBA" id="ARBA00023274"/>
    </source>
</evidence>
<gene>
    <name evidence="10" type="ORF">J5N97_004210</name>
</gene>
<evidence type="ECO:0000256" key="3">
    <source>
        <dbReference type="ARBA" id="ARBA00022528"/>
    </source>
</evidence>
<protein>
    <recommendedName>
        <fullName evidence="12">50S ribosomal protein L12, chloroplastic</fullName>
    </recommendedName>
</protein>